<dbReference type="InParanoid" id="A0A395JQ13"/>
<evidence type="ECO:0000256" key="1">
    <source>
        <dbReference type="SAM" id="SignalP"/>
    </source>
</evidence>
<gene>
    <name evidence="2" type="ORF">DFR28_1011133</name>
</gene>
<keyword evidence="1" id="KW-0732">Signal</keyword>
<dbReference type="AlphaFoldDB" id="A0A395JQ13"/>
<name>A0A395JQ13_9GAMM</name>
<dbReference type="OrthoDB" id="7059356at2"/>
<reference evidence="2 3" key="1">
    <citation type="submission" date="2018-06" db="EMBL/GenBank/DDBJ databases">
        <title>Genomic Encyclopedia of Type Strains, Phase IV (KMG-IV): sequencing the most valuable type-strain genomes for metagenomic binning, comparative biology and taxonomic classification.</title>
        <authorList>
            <person name="Goeker M."/>
        </authorList>
    </citation>
    <scope>NUCLEOTIDE SEQUENCE [LARGE SCALE GENOMIC DNA]</scope>
    <source>
        <strain evidence="2 3">DSM 24032</strain>
    </source>
</reference>
<dbReference type="Proteomes" id="UP000253083">
    <property type="component" value="Unassembled WGS sequence"/>
</dbReference>
<evidence type="ECO:0000313" key="3">
    <source>
        <dbReference type="Proteomes" id="UP000253083"/>
    </source>
</evidence>
<accession>A0A395JQ13</accession>
<comment type="caution">
    <text evidence="2">The sequence shown here is derived from an EMBL/GenBank/DDBJ whole genome shotgun (WGS) entry which is preliminary data.</text>
</comment>
<sequence length="824" mass="91764">MKSLLVRGRLTHYRQLLRLLSRPALLLLISISFASTSHAQASDQDKQLAAIMSVINSYLLIGREEPIARPIGTAVELDLNELVNGTFQVSNTQPVFAQFELQDQAIELCFDLTSSNANNADISVAVNGEPALGVIGKDNCYLITEPDQRLINYIVISTSTPGVTISVSRVELAATAQSVGGFNRLTRGQWNERAVRKVLKIFAFGGHARDAQIRLWADLDPELAIVEMLNFDKHNLKLSPLAVGENYTETTTEPGIGTLLGFQNYLSSSSSNLPIPVANRTQYGLNGYNFDDAYGRMITVRGLNPFRQRIGFWETNYHLAVNRDASVDRDQIAAYYDIIMDAHESGIPYHQVMGVAAKSAAVAEQYGHDRNQWVYDRNLDDYICKCNDDFAREIHQLFYGIFGVDDPHHEDGTIRETSKMLTDMPIDNTDGPNDNIAVVFGTSRHHTDDLTILGHTISGTDASQKIDNLMPISIMHPESLKNLPVMIISVLADDNMSDAKADKIRAAWAGMGQNKVFLDFIRAYAISTLFHSKAQFKYFTSHERALYMANKHNLDNLEAFFGGASYSGRAGKSVGSVISDDAAGEFFRPLHNVFGAQTSYEASDSALAFENNFNLLTDDEYRIRDAVSCSSCDQGQPWEKKWSTVLPRRADNQFYVADVAAWLWNHAVGNFDNYTELEKAHLYSFLGAARNNPNQTSDGDYAMDFNLLMCMAEDYKVKEETNSVPLSDMLYQGNWDNYCRQNDDDVSGYSSVERAALNRVYSGQQIMENPTAQDLLSQLGNMTLPLETTDGSNGGAELRKHARERISNALGFIFTTPFVFAEGQ</sequence>
<feature type="chain" id="PRO_5017177749" evidence="1">
    <location>
        <begin position="35"/>
        <end position="824"/>
    </location>
</feature>
<evidence type="ECO:0000313" key="2">
    <source>
        <dbReference type="EMBL" id="RBP53744.1"/>
    </source>
</evidence>
<keyword evidence="3" id="KW-1185">Reference proteome</keyword>
<protein>
    <submittedName>
        <fullName evidence="2">Uncharacterized protein DUF1800</fullName>
    </submittedName>
</protein>
<feature type="signal peptide" evidence="1">
    <location>
        <begin position="1"/>
        <end position="34"/>
    </location>
</feature>
<dbReference type="EMBL" id="QNRT01000001">
    <property type="protein sequence ID" value="RBP53744.1"/>
    <property type="molecule type" value="Genomic_DNA"/>
</dbReference>
<proteinExistence type="predicted"/>
<dbReference type="Pfam" id="PF08811">
    <property type="entry name" value="DUF1800"/>
    <property type="match status" value="1"/>
</dbReference>
<organism evidence="2 3">
    <name type="scientific">Arenicella xantha</name>
    <dbReference type="NCBI Taxonomy" id="644221"/>
    <lineage>
        <taxon>Bacteria</taxon>
        <taxon>Pseudomonadati</taxon>
        <taxon>Pseudomonadota</taxon>
        <taxon>Gammaproteobacteria</taxon>
        <taxon>Arenicellales</taxon>
        <taxon>Arenicellaceae</taxon>
        <taxon>Arenicella</taxon>
    </lineage>
</organism>
<dbReference type="InterPro" id="IPR014917">
    <property type="entry name" value="DUF1800"/>
</dbReference>
<dbReference type="RefSeq" id="WP_113953283.1">
    <property type="nucleotide sequence ID" value="NZ_QNRT01000001.1"/>
</dbReference>